<proteinExistence type="predicted"/>
<reference evidence="1 2" key="1">
    <citation type="journal article" date="2022" name="DNA Res.">
        <title>Chromosomal-level genome assembly of the orchid tree Bauhinia variegata (Leguminosae; Cercidoideae) supports the allotetraploid origin hypothesis of Bauhinia.</title>
        <authorList>
            <person name="Zhong Y."/>
            <person name="Chen Y."/>
            <person name="Zheng D."/>
            <person name="Pang J."/>
            <person name="Liu Y."/>
            <person name="Luo S."/>
            <person name="Meng S."/>
            <person name="Qian L."/>
            <person name="Wei D."/>
            <person name="Dai S."/>
            <person name="Zhou R."/>
        </authorList>
    </citation>
    <scope>NUCLEOTIDE SEQUENCE [LARGE SCALE GENOMIC DNA]</scope>
    <source>
        <strain evidence="1">BV-YZ2020</strain>
    </source>
</reference>
<evidence type="ECO:0000313" key="2">
    <source>
        <dbReference type="Proteomes" id="UP000828941"/>
    </source>
</evidence>
<comment type="caution">
    <text evidence="1">The sequence shown here is derived from an EMBL/GenBank/DDBJ whole genome shotgun (WGS) entry which is preliminary data.</text>
</comment>
<accession>A0ACB9L8T4</accession>
<evidence type="ECO:0000313" key="1">
    <source>
        <dbReference type="EMBL" id="KAI4305973.1"/>
    </source>
</evidence>
<dbReference type="EMBL" id="CM039437">
    <property type="protein sequence ID" value="KAI4305973.1"/>
    <property type="molecule type" value="Genomic_DNA"/>
</dbReference>
<name>A0ACB9L8T4_BAUVA</name>
<keyword evidence="2" id="KW-1185">Reference proteome</keyword>
<gene>
    <name evidence="1" type="ORF">L6164_029294</name>
</gene>
<dbReference type="Proteomes" id="UP000828941">
    <property type="component" value="Chromosome 12"/>
</dbReference>
<sequence length="230" mass="26158">MKNNSQRSGVRKYHKSELPRLRWTPELHDHFVKVVESLGGKHKATPKLIFQMMHDKGLKISHIKSHLQMYRNMKKHATVAPAVDHQLLEGTANHANDLKICSICSPQRSPRTKSWAASNYDRSIVKPEFFLLHNKGFSQTNEETDYDLNQEPESSTCLLSDMSNEEDNGGETKFQELSPISFNTPDLIPMMHSAQERIYFPSPASADDQILNSSSIQSFGTTYINLDLTI</sequence>
<organism evidence="1 2">
    <name type="scientific">Bauhinia variegata</name>
    <name type="common">Purple orchid tree</name>
    <name type="synonym">Phanera variegata</name>
    <dbReference type="NCBI Taxonomy" id="167791"/>
    <lineage>
        <taxon>Eukaryota</taxon>
        <taxon>Viridiplantae</taxon>
        <taxon>Streptophyta</taxon>
        <taxon>Embryophyta</taxon>
        <taxon>Tracheophyta</taxon>
        <taxon>Spermatophyta</taxon>
        <taxon>Magnoliopsida</taxon>
        <taxon>eudicotyledons</taxon>
        <taxon>Gunneridae</taxon>
        <taxon>Pentapetalae</taxon>
        <taxon>rosids</taxon>
        <taxon>fabids</taxon>
        <taxon>Fabales</taxon>
        <taxon>Fabaceae</taxon>
        <taxon>Cercidoideae</taxon>
        <taxon>Cercideae</taxon>
        <taxon>Bauhiniinae</taxon>
        <taxon>Bauhinia</taxon>
    </lineage>
</organism>
<protein>
    <submittedName>
        <fullName evidence="1">Uncharacterized protein</fullName>
    </submittedName>
</protein>